<sequence>MSSNPPCSSSSASLGNSFSLEANTFLPESVSSRISLPSESSTSAGSQAESRSSTQTLEPWSRFMALVTTKCKRKSKIKTLGAEIHAAKGDRARETREVKMSCSRSKKSGGC</sequence>
<evidence type="ECO:0000313" key="2">
    <source>
        <dbReference type="EMBL" id="WVY90581.1"/>
    </source>
</evidence>
<evidence type="ECO:0000313" key="3">
    <source>
        <dbReference type="Proteomes" id="UP001374535"/>
    </source>
</evidence>
<dbReference type="EMBL" id="CP144690">
    <property type="protein sequence ID" value="WVY90581.1"/>
    <property type="molecule type" value="Genomic_DNA"/>
</dbReference>
<protein>
    <submittedName>
        <fullName evidence="2">Uncharacterized protein</fullName>
    </submittedName>
</protein>
<name>A0AAQ3RE05_VIGMU</name>
<feature type="compositionally biased region" description="Polar residues" evidence="1">
    <location>
        <begin position="31"/>
        <end position="58"/>
    </location>
</feature>
<feature type="compositionally biased region" description="Basic and acidic residues" evidence="1">
    <location>
        <begin position="89"/>
        <end position="99"/>
    </location>
</feature>
<reference evidence="2 3" key="1">
    <citation type="journal article" date="2023" name="Life. Sci Alliance">
        <title>Evolutionary insights into 3D genome organization and epigenetic landscape of Vigna mungo.</title>
        <authorList>
            <person name="Junaid A."/>
            <person name="Singh B."/>
            <person name="Bhatia S."/>
        </authorList>
    </citation>
    <scope>NUCLEOTIDE SEQUENCE [LARGE SCALE GENOMIC DNA]</scope>
    <source>
        <strain evidence="2">Urdbean</strain>
    </source>
</reference>
<keyword evidence="3" id="KW-1185">Reference proteome</keyword>
<evidence type="ECO:0000256" key="1">
    <source>
        <dbReference type="SAM" id="MobiDB-lite"/>
    </source>
</evidence>
<dbReference type="Proteomes" id="UP001374535">
    <property type="component" value="Chromosome 11"/>
</dbReference>
<proteinExistence type="predicted"/>
<accession>A0AAQ3RE05</accession>
<gene>
    <name evidence="2" type="ORF">V8G54_036095</name>
</gene>
<feature type="region of interest" description="Disordered" evidence="1">
    <location>
        <begin position="89"/>
        <end position="111"/>
    </location>
</feature>
<feature type="region of interest" description="Disordered" evidence="1">
    <location>
        <begin position="31"/>
        <end position="59"/>
    </location>
</feature>
<organism evidence="2 3">
    <name type="scientific">Vigna mungo</name>
    <name type="common">Black gram</name>
    <name type="synonym">Phaseolus mungo</name>
    <dbReference type="NCBI Taxonomy" id="3915"/>
    <lineage>
        <taxon>Eukaryota</taxon>
        <taxon>Viridiplantae</taxon>
        <taxon>Streptophyta</taxon>
        <taxon>Embryophyta</taxon>
        <taxon>Tracheophyta</taxon>
        <taxon>Spermatophyta</taxon>
        <taxon>Magnoliopsida</taxon>
        <taxon>eudicotyledons</taxon>
        <taxon>Gunneridae</taxon>
        <taxon>Pentapetalae</taxon>
        <taxon>rosids</taxon>
        <taxon>fabids</taxon>
        <taxon>Fabales</taxon>
        <taxon>Fabaceae</taxon>
        <taxon>Papilionoideae</taxon>
        <taxon>50 kb inversion clade</taxon>
        <taxon>NPAAA clade</taxon>
        <taxon>indigoferoid/millettioid clade</taxon>
        <taxon>Phaseoleae</taxon>
        <taxon>Vigna</taxon>
    </lineage>
</organism>
<dbReference type="AlphaFoldDB" id="A0AAQ3RE05"/>